<evidence type="ECO:0000259" key="2">
    <source>
        <dbReference type="PROSITE" id="PS50056"/>
    </source>
</evidence>
<name>A0A7W8GD22_9DEIO</name>
<gene>
    <name evidence="3" type="ORF">HNQ09_000525</name>
</gene>
<dbReference type="PANTHER" id="PTHR31126">
    <property type="entry name" value="TYROSINE-PROTEIN PHOSPHATASE"/>
    <property type="match status" value="1"/>
</dbReference>
<dbReference type="EMBL" id="JACHFN010000001">
    <property type="protein sequence ID" value="MBB5233108.1"/>
    <property type="molecule type" value="Genomic_DNA"/>
</dbReference>
<dbReference type="InterPro" id="IPR026893">
    <property type="entry name" value="Tyr/Ser_Pase_IphP-type"/>
</dbReference>
<dbReference type="RefSeq" id="WP_184024973.1">
    <property type="nucleotide sequence ID" value="NZ_JACHFN010000001.1"/>
</dbReference>
<evidence type="ECO:0000313" key="3">
    <source>
        <dbReference type="EMBL" id="MBB5233108.1"/>
    </source>
</evidence>
<dbReference type="GO" id="GO:0004721">
    <property type="term" value="F:phosphoprotein phosphatase activity"/>
    <property type="evidence" value="ECO:0007669"/>
    <property type="project" value="InterPro"/>
</dbReference>
<evidence type="ECO:0000313" key="4">
    <source>
        <dbReference type="Proteomes" id="UP000525389"/>
    </source>
</evidence>
<dbReference type="PROSITE" id="PS00383">
    <property type="entry name" value="TYR_PHOSPHATASE_1"/>
    <property type="match status" value="1"/>
</dbReference>
<evidence type="ECO:0000256" key="1">
    <source>
        <dbReference type="ARBA" id="ARBA00009580"/>
    </source>
</evidence>
<dbReference type="PROSITE" id="PS50056">
    <property type="entry name" value="TYR_PHOSPHATASE_2"/>
    <property type="match status" value="1"/>
</dbReference>
<comment type="caution">
    <text evidence="3">The sequence shown here is derived from an EMBL/GenBank/DDBJ whole genome shotgun (WGS) entry which is preliminary data.</text>
</comment>
<dbReference type="Gene3D" id="3.90.190.10">
    <property type="entry name" value="Protein tyrosine phosphatase superfamily"/>
    <property type="match status" value="1"/>
</dbReference>
<sequence length="233" mass="25121">MFTPPDGALNFRRPLPGLCRSGTLGRLSGRGRQELLAVGFARIIDLRNRTERDRDPPPFLGRPEYLNLPLLPHRNRALNTATAEAQTNADHYRAHLDHAANQIVAILGAVLDAPPGPVLLHCHAGKDRTGLIVALCLELADVPRAEIAADHAASGPALADFYADAQASKTLGAWASLAPFAPSRLEDILAALDHLETRWGNPGLYLAAWGFGRAEQSALTARLQEFPGRLMGL</sequence>
<dbReference type="AlphaFoldDB" id="A0A7W8GD22"/>
<protein>
    <submittedName>
        <fullName evidence="3">Protein tyrosine/serine phosphatase</fullName>
    </submittedName>
</protein>
<feature type="domain" description="Tyrosine specific protein phosphatases" evidence="2">
    <location>
        <begin position="101"/>
        <end position="135"/>
    </location>
</feature>
<keyword evidence="4" id="KW-1185">Reference proteome</keyword>
<organism evidence="3 4">
    <name type="scientific">Deinococcus budaensis</name>
    <dbReference type="NCBI Taxonomy" id="1665626"/>
    <lineage>
        <taxon>Bacteria</taxon>
        <taxon>Thermotogati</taxon>
        <taxon>Deinococcota</taxon>
        <taxon>Deinococci</taxon>
        <taxon>Deinococcales</taxon>
        <taxon>Deinococcaceae</taxon>
        <taxon>Deinococcus</taxon>
    </lineage>
</organism>
<dbReference type="Pfam" id="PF13350">
    <property type="entry name" value="Y_phosphatase3"/>
    <property type="match status" value="1"/>
</dbReference>
<dbReference type="InterPro" id="IPR029021">
    <property type="entry name" value="Prot-tyrosine_phosphatase-like"/>
</dbReference>
<comment type="similarity">
    <text evidence="1">Belongs to the protein-tyrosine phosphatase family.</text>
</comment>
<dbReference type="Proteomes" id="UP000525389">
    <property type="component" value="Unassembled WGS sequence"/>
</dbReference>
<accession>A0A7W8GD22</accession>
<reference evidence="3 4" key="1">
    <citation type="submission" date="2020-08" db="EMBL/GenBank/DDBJ databases">
        <title>Genomic Encyclopedia of Type Strains, Phase IV (KMG-IV): sequencing the most valuable type-strain genomes for metagenomic binning, comparative biology and taxonomic classification.</title>
        <authorList>
            <person name="Goeker M."/>
        </authorList>
    </citation>
    <scope>NUCLEOTIDE SEQUENCE [LARGE SCALE GENOMIC DNA]</scope>
    <source>
        <strain evidence="3 4">DSM 101791</strain>
    </source>
</reference>
<dbReference type="SUPFAM" id="SSF52799">
    <property type="entry name" value="(Phosphotyrosine protein) phosphatases II"/>
    <property type="match status" value="1"/>
</dbReference>
<dbReference type="InterPro" id="IPR016130">
    <property type="entry name" value="Tyr_Pase_AS"/>
</dbReference>
<dbReference type="PANTHER" id="PTHR31126:SF1">
    <property type="entry name" value="TYROSINE SPECIFIC PROTEIN PHOSPHATASES DOMAIN-CONTAINING PROTEIN"/>
    <property type="match status" value="1"/>
</dbReference>
<proteinExistence type="inferred from homology"/>
<dbReference type="InterPro" id="IPR000387">
    <property type="entry name" value="Tyr_Pase_dom"/>
</dbReference>